<organism evidence="1 2">
    <name type="scientific">Luteibacter rhizovicinus DSM 16549</name>
    <dbReference type="NCBI Taxonomy" id="1440763"/>
    <lineage>
        <taxon>Bacteria</taxon>
        <taxon>Pseudomonadati</taxon>
        <taxon>Pseudomonadota</taxon>
        <taxon>Gammaproteobacteria</taxon>
        <taxon>Lysobacterales</taxon>
        <taxon>Rhodanobacteraceae</taxon>
        <taxon>Luteibacter</taxon>
    </lineage>
</organism>
<dbReference type="EMBL" id="CP017480">
    <property type="protein sequence ID" value="APG03066.1"/>
    <property type="molecule type" value="Genomic_DNA"/>
</dbReference>
<dbReference type="KEGG" id="lrz:BJI69_03525"/>
<gene>
    <name evidence="1" type="ORF">BJI69_03525</name>
</gene>
<evidence type="ECO:0000313" key="2">
    <source>
        <dbReference type="Proteomes" id="UP000182987"/>
    </source>
</evidence>
<reference evidence="2" key="1">
    <citation type="submission" date="2016-09" db="EMBL/GenBank/DDBJ databases">
        <authorList>
            <person name="Lysoe E."/>
        </authorList>
    </citation>
    <scope>NUCLEOTIDE SEQUENCE [LARGE SCALE GENOMIC DNA]</scope>
    <source>
        <strain evidence="2">LJ96T</strain>
    </source>
</reference>
<proteinExistence type="predicted"/>
<dbReference type="Proteomes" id="UP000182987">
    <property type="component" value="Chromosome"/>
</dbReference>
<keyword evidence="2" id="KW-1185">Reference proteome</keyword>
<dbReference type="RefSeq" id="WP_052767301.1">
    <property type="nucleotide sequence ID" value="NZ_CP017480.1"/>
</dbReference>
<dbReference type="STRING" id="1440763.BJI69_03525"/>
<protein>
    <submittedName>
        <fullName evidence="1">Uncharacterized protein</fullName>
    </submittedName>
</protein>
<dbReference type="AlphaFoldDB" id="A0A1L3EPU7"/>
<name>A0A1L3EPU7_9GAMM</name>
<evidence type="ECO:0000313" key="1">
    <source>
        <dbReference type="EMBL" id="APG03066.1"/>
    </source>
</evidence>
<dbReference type="OrthoDB" id="6873191at2"/>
<accession>A0A1L3EPU7</accession>
<sequence>MRLEIEQKPPLDDVDEKQLRAIIASLRSYGPSSYASLTDGQGNYLQVAGGGVTCMLEKRDVVSGRHFRGYK</sequence>